<evidence type="ECO:0000256" key="6">
    <source>
        <dbReference type="ARBA" id="ARBA00022989"/>
    </source>
</evidence>
<feature type="transmembrane region" description="Helical" evidence="9">
    <location>
        <begin position="110"/>
        <end position="131"/>
    </location>
</feature>
<evidence type="ECO:0000256" key="2">
    <source>
        <dbReference type="ARBA" id="ARBA00022448"/>
    </source>
</evidence>
<comment type="subunit">
    <text evidence="9">The complex comprises the extracytoplasmic solute receptor protein and the two transmembrane proteins.</text>
</comment>
<evidence type="ECO:0000256" key="5">
    <source>
        <dbReference type="ARBA" id="ARBA00022692"/>
    </source>
</evidence>
<dbReference type="PANTHER" id="PTHR35011">
    <property type="entry name" value="2,3-DIKETO-L-GULONATE TRAP TRANSPORTER SMALL PERMEASE PROTEIN YIAM"/>
    <property type="match status" value="1"/>
</dbReference>
<comment type="similarity">
    <text evidence="8 9">Belongs to the TRAP transporter small permease family.</text>
</comment>
<dbReference type="KEGG" id="amaq:GO499_07110"/>
<proteinExistence type="inferred from homology"/>
<dbReference type="GO" id="GO:0015740">
    <property type="term" value="P:C4-dicarboxylate transport"/>
    <property type="evidence" value="ECO:0007669"/>
    <property type="project" value="TreeGrafter"/>
</dbReference>
<accession>A0A6P1SZU4</accession>
<dbReference type="PANTHER" id="PTHR35011:SF2">
    <property type="entry name" value="2,3-DIKETO-L-GULONATE TRAP TRANSPORTER SMALL PERMEASE PROTEIN YIAM"/>
    <property type="match status" value="1"/>
</dbReference>
<protein>
    <recommendedName>
        <fullName evidence="9">TRAP transporter small permease protein</fullName>
    </recommendedName>
</protein>
<comment type="function">
    <text evidence="9">Part of the tripartite ATP-independent periplasmic (TRAP) transport system.</text>
</comment>
<evidence type="ECO:0000313" key="11">
    <source>
        <dbReference type="EMBL" id="QHQ34981.1"/>
    </source>
</evidence>
<evidence type="ECO:0000256" key="3">
    <source>
        <dbReference type="ARBA" id="ARBA00022475"/>
    </source>
</evidence>
<evidence type="ECO:0000259" key="10">
    <source>
        <dbReference type="Pfam" id="PF04290"/>
    </source>
</evidence>
<keyword evidence="12" id="KW-1185">Reference proteome</keyword>
<evidence type="ECO:0000256" key="7">
    <source>
        <dbReference type="ARBA" id="ARBA00023136"/>
    </source>
</evidence>
<feature type="transmembrane region" description="Helical" evidence="9">
    <location>
        <begin position="192"/>
        <end position="214"/>
    </location>
</feature>
<keyword evidence="4 9" id="KW-0997">Cell inner membrane</keyword>
<evidence type="ECO:0000313" key="12">
    <source>
        <dbReference type="Proteomes" id="UP000464495"/>
    </source>
</evidence>
<organism evidence="11 12">
    <name type="scientific">Algicella marina</name>
    <dbReference type="NCBI Taxonomy" id="2683284"/>
    <lineage>
        <taxon>Bacteria</taxon>
        <taxon>Pseudomonadati</taxon>
        <taxon>Pseudomonadota</taxon>
        <taxon>Alphaproteobacteria</taxon>
        <taxon>Rhodobacterales</taxon>
        <taxon>Paracoccaceae</taxon>
        <taxon>Algicella</taxon>
    </lineage>
</organism>
<evidence type="ECO:0000256" key="1">
    <source>
        <dbReference type="ARBA" id="ARBA00004429"/>
    </source>
</evidence>
<keyword evidence="7 9" id="KW-0472">Membrane</keyword>
<comment type="subcellular location">
    <subcellularLocation>
        <location evidence="1 9">Cell inner membrane</location>
        <topology evidence="1 9">Multi-pass membrane protein</topology>
    </subcellularLocation>
</comment>
<dbReference type="InterPro" id="IPR007387">
    <property type="entry name" value="TRAP_DctQ"/>
</dbReference>
<dbReference type="GO" id="GO:0005886">
    <property type="term" value="C:plasma membrane"/>
    <property type="evidence" value="ECO:0007669"/>
    <property type="project" value="UniProtKB-SubCell"/>
</dbReference>
<keyword evidence="5 9" id="KW-0812">Transmembrane</keyword>
<sequence>MSSHDEEHEGWWARTSNAFERTAIAAMLGIMTLITCINVFFRKTFDWAPVNWLEAKLGFIWPDNIDWGYQTTLILFSWLVLFGMGYAVRKRSHLGVDVILNLCNRPGRKLLGLVSVFLCIAYAFLVAKGSWDYFSSFVNLPATTGHWFPTGLSEMTFRNRQAFYTFDEIDMPSWLLWMEGVFGEEYDKLPRAVGYVMLPIGSFLLLGAFIRAAIRIWKNREDRLIVSHEAEDDVAAVALNAER</sequence>
<evidence type="ECO:0000256" key="9">
    <source>
        <dbReference type="RuleBase" id="RU369079"/>
    </source>
</evidence>
<evidence type="ECO:0000256" key="4">
    <source>
        <dbReference type="ARBA" id="ARBA00022519"/>
    </source>
</evidence>
<keyword evidence="3" id="KW-1003">Cell membrane</keyword>
<keyword evidence="6 9" id="KW-1133">Transmembrane helix</keyword>
<reference evidence="11 12" key="1">
    <citation type="submission" date="2019-12" db="EMBL/GenBank/DDBJ databases">
        <title>Complete genome sequence of Algicella marina strain 9Alg 56(T) isolated from the red alga Tichocarpus crinitus.</title>
        <authorList>
            <person name="Kim S.-G."/>
            <person name="Nedashkovskaya O.I."/>
        </authorList>
    </citation>
    <scope>NUCLEOTIDE SEQUENCE [LARGE SCALE GENOMIC DNA]</scope>
    <source>
        <strain evidence="11 12">9Alg 56</strain>
    </source>
</reference>
<dbReference type="Proteomes" id="UP000464495">
    <property type="component" value="Chromosome"/>
</dbReference>
<dbReference type="AlphaFoldDB" id="A0A6P1SZU4"/>
<evidence type="ECO:0000256" key="8">
    <source>
        <dbReference type="ARBA" id="ARBA00038436"/>
    </source>
</evidence>
<feature type="transmembrane region" description="Helical" evidence="9">
    <location>
        <begin position="67"/>
        <end position="89"/>
    </location>
</feature>
<dbReference type="EMBL" id="CP046620">
    <property type="protein sequence ID" value="QHQ34981.1"/>
    <property type="molecule type" value="Genomic_DNA"/>
</dbReference>
<feature type="transmembrane region" description="Helical" evidence="9">
    <location>
        <begin position="23"/>
        <end position="41"/>
    </location>
</feature>
<keyword evidence="2 9" id="KW-0813">Transport</keyword>
<gene>
    <name evidence="11" type="ORF">GO499_07110</name>
</gene>
<dbReference type="InterPro" id="IPR055348">
    <property type="entry name" value="DctQ"/>
</dbReference>
<dbReference type="RefSeq" id="WP_161861546.1">
    <property type="nucleotide sequence ID" value="NZ_CP046620.1"/>
</dbReference>
<dbReference type="Pfam" id="PF04290">
    <property type="entry name" value="DctQ"/>
    <property type="match status" value="1"/>
</dbReference>
<dbReference type="GO" id="GO:0022857">
    <property type="term" value="F:transmembrane transporter activity"/>
    <property type="evidence" value="ECO:0007669"/>
    <property type="project" value="UniProtKB-UniRule"/>
</dbReference>
<feature type="domain" description="Tripartite ATP-independent periplasmic transporters DctQ component" evidence="10">
    <location>
        <begin position="31"/>
        <end position="134"/>
    </location>
</feature>
<name>A0A6P1SZU4_9RHOB</name>